<dbReference type="InterPro" id="IPR005135">
    <property type="entry name" value="Endo/exonuclease/phosphatase"/>
</dbReference>
<dbReference type="Pfam" id="PF03372">
    <property type="entry name" value="Exo_endo_phos"/>
    <property type="match status" value="1"/>
</dbReference>
<keyword evidence="2" id="KW-0472">Membrane</keyword>
<keyword evidence="4" id="KW-0255">Endonuclease</keyword>
<gene>
    <name evidence="4" type="ORF">J0911_11625</name>
</gene>
<evidence type="ECO:0000256" key="2">
    <source>
        <dbReference type="SAM" id="Phobius"/>
    </source>
</evidence>
<proteinExistence type="predicted"/>
<feature type="transmembrane region" description="Helical" evidence="2">
    <location>
        <begin position="105"/>
        <end position="127"/>
    </location>
</feature>
<dbReference type="GO" id="GO:0004519">
    <property type="term" value="F:endonuclease activity"/>
    <property type="evidence" value="ECO:0007669"/>
    <property type="project" value="UniProtKB-KW"/>
</dbReference>
<name>A0ABS3I9G6_9MICO</name>
<evidence type="ECO:0000259" key="3">
    <source>
        <dbReference type="Pfam" id="PF03372"/>
    </source>
</evidence>
<evidence type="ECO:0000256" key="1">
    <source>
        <dbReference type="SAM" id="MobiDB-lite"/>
    </source>
</evidence>
<dbReference type="SUPFAM" id="SSF56219">
    <property type="entry name" value="DNase I-like"/>
    <property type="match status" value="1"/>
</dbReference>
<keyword evidence="4" id="KW-0540">Nuclease</keyword>
<dbReference type="RefSeq" id="WP_207275603.1">
    <property type="nucleotide sequence ID" value="NZ_JAFMPK010000044.1"/>
</dbReference>
<dbReference type="InterPro" id="IPR036691">
    <property type="entry name" value="Endo/exonu/phosph_ase_sf"/>
</dbReference>
<dbReference type="Proteomes" id="UP000664617">
    <property type="component" value="Unassembled WGS sequence"/>
</dbReference>
<comment type="caution">
    <text evidence="4">The sequence shown here is derived from an EMBL/GenBank/DDBJ whole genome shotgun (WGS) entry which is preliminary data.</text>
</comment>
<feature type="transmembrane region" description="Helical" evidence="2">
    <location>
        <begin position="78"/>
        <end position="98"/>
    </location>
</feature>
<dbReference type="EMBL" id="JAFMPK010000044">
    <property type="protein sequence ID" value="MBO0609671.1"/>
    <property type="molecule type" value="Genomic_DNA"/>
</dbReference>
<keyword evidence="2" id="KW-1133">Transmembrane helix</keyword>
<reference evidence="4 5" key="1">
    <citation type="submission" date="2021-03" db="EMBL/GenBank/DDBJ databases">
        <authorList>
            <person name="Xin L."/>
        </authorList>
    </citation>
    <scope>NUCLEOTIDE SEQUENCE [LARGE SCALE GENOMIC DNA]</scope>
    <source>
        <strain evidence="4 5">XHU 5031</strain>
    </source>
</reference>
<keyword evidence="5" id="KW-1185">Reference proteome</keyword>
<protein>
    <submittedName>
        <fullName evidence="4">Endonuclease/exonuclease/phosphatase family protein</fullName>
    </submittedName>
</protein>
<feature type="domain" description="Endonuclease/exonuclease/phosphatase" evidence="3">
    <location>
        <begin position="147"/>
        <end position="361"/>
    </location>
</feature>
<evidence type="ECO:0000313" key="5">
    <source>
        <dbReference type="Proteomes" id="UP000664617"/>
    </source>
</evidence>
<dbReference type="Gene3D" id="3.60.10.10">
    <property type="entry name" value="Endonuclease/exonuclease/phosphatase"/>
    <property type="match status" value="1"/>
</dbReference>
<keyword evidence="4" id="KW-0378">Hydrolase</keyword>
<sequence length="371" mass="39896">MTHHSDAYAPPPAFPEPGPHGYGDLGGPTDHGEAHRRDLRPGPSAWQRFVAWFLWICAAPVLAVLGSRAMPDDGITPVAQLVPFFPYAVLAAVPLLVLAVTGRRYLLSLLLLVGVTVGGYVVTSAFLPAERQAITADPFDEGTLRVMTVNTLYGSADPEWIVRTVRAEGVEVLAVQELTPEFEQALGAAGMGEVLPNRLTGKVEAGSAAGSGLYSVLTLTEQEKGESSTFAMPSAVVDVGGVDVRIRNVHPVPPMPGNIATWKQELRQLRQVTRSDTTAQIMIGDFNATYDHASFRDVLGDRFHDAWRDKGAGLERTWPEGKTLPVLGTRVPALIAVDHVVVDASMRVADVHSRIVPGSDHRAVLSTIVVR</sequence>
<feature type="compositionally biased region" description="Pro residues" evidence="1">
    <location>
        <begin position="9"/>
        <end position="18"/>
    </location>
</feature>
<organism evidence="4 5">
    <name type="scientific">Myceligenerans salitolerans</name>
    <dbReference type="NCBI Taxonomy" id="1230528"/>
    <lineage>
        <taxon>Bacteria</taxon>
        <taxon>Bacillati</taxon>
        <taxon>Actinomycetota</taxon>
        <taxon>Actinomycetes</taxon>
        <taxon>Micrococcales</taxon>
        <taxon>Promicromonosporaceae</taxon>
        <taxon>Myceligenerans</taxon>
    </lineage>
</organism>
<reference evidence="5" key="2">
    <citation type="submission" date="2023-07" db="EMBL/GenBank/DDBJ databases">
        <title>Myceligenerans salitolerans sp. nov., a halotolerant actinomycete isolated from a salt lake in Xinjiang, China.</title>
        <authorList>
            <person name="Guan T."/>
        </authorList>
    </citation>
    <scope>NUCLEOTIDE SEQUENCE [LARGE SCALE GENOMIC DNA]</scope>
    <source>
        <strain evidence="5">XHU 5031</strain>
    </source>
</reference>
<feature type="transmembrane region" description="Helical" evidence="2">
    <location>
        <begin position="45"/>
        <end position="66"/>
    </location>
</feature>
<feature type="region of interest" description="Disordered" evidence="1">
    <location>
        <begin position="1"/>
        <end position="38"/>
    </location>
</feature>
<evidence type="ECO:0000313" key="4">
    <source>
        <dbReference type="EMBL" id="MBO0609671.1"/>
    </source>
</evidence>
<accession>A0ABS3I9G6</accession>
<keyword evidence="2" id="KW-0812">Transmembrane</keyword>